<reference evidence="1 2" key="1">
    <citation type="submission" date="2014-04" db="EMBL/GenBank/DDBJ databases">
        <authorList>
            <consortium name="DOE Joint Genome Institute"/>
            <person name="Kuo A."/>
            <person name="Girlanda M."/>
            <person name="Perotto S."/>
            <person name="Kohler A."/>
            <person name="Nagy L.G."/>
            <person name="Floudas D."/>
            <person name="Copeland A."/>
            <person name="Barry K.W."/>
            <person name="Cichocki N."/>
            <person name="Veneault-Fourrey C."/>
            <person name="LaButti K."/>
            <person name="Lindquist E.A."/>
            <person name="Lipzen A."/>
            <person name="Lundell T."/>
            <person name="Morin E."/>
            <person name="Murat C."/>
            <person name="Sun H."/>
            <person name="Tunlid A."/>
            <person name="Henrissat B."/>
            <person name="Grigoriev I.V."/>
            <person name="Hibbett D.S."/>
            <person name="Martin F."/>
            <person name="Nordberg H.P."/>
            <person name="Cantor M.N."/>
            <person name="Hua S.X."/>
        </authorList>
    </citation>
    <scope>NUCLEOTIDE SEQUENCE [LARGE SCALE GENOMIC DNA]</scope>
    <source>
        <strain evidence="1 2">MUT 4182</strain>
    </source>
</reference>
<dbReference type="Proteomes" id="UP000054248">
    <property type="component" value="Unassembled WGS sequence"/>
</dbReference>
<name>A0A0C3PR94_9AGAM</name>
<accession>A0A0C3PR94</accession>
<proteinExistence type="predicted"/>
<evidence type="ECO:0000313" key="2">
    <source>
        <dbReference type="Proteomes" id="UP000054248"/>
    </source>
</evidence>
<dbReference type="EMBL" id="KN823424">
    <property type="protein sequence ID" value="KIO17150.1"/>
    <property type="molecule type" value="Genomic_DNA"/>
</dbReference>
<gene>
    <name evidence="1" type="ORF">M407DRAFT_33205</name>
</gene>
<keyword evidence="2" id="KW-1185">Reference proteome</keyword>
<sequence>MILLPPGMLLQRVQRHPTWLLQEDIVKYLHHTSRPKSGNWSVVVSQRGIKRMREYLADKKEIFLRVETKIKYLVMLI</sequence>
<reference evidence="2" key="2">
    <citation type="submission" date="2015-01" db="EMBL/GenBank/DDBJ databases">
        <title>Evolutionary Origins and Diversification of the Mycorrhizal Mutualists.</title>
        <authorList>
            <consortium name="DOE Joint Genome Institute"/>
            <consortium name="Mycorrhizal Genomics Consortium"/>
            <person name="Kohler A."/>
            <person name="Kuo A."/>
            <person name="Nagy L.G."/>
            <person name="Floudas D."/>
            <person name="Copeland A."/>
            <person name="Barry K.W."/>
            <person name="Cichocki N."/>
            <person name="Veneault-Fourrey C."/>
            <person name="LaButti K."/>
            <person name="Lindquist E.A."/>
            <person name="Lipzen A."/>
            <person name="Lundell T."/>
            <person name="Morin E."/>
            <person name="Murat C."/>
            <person name="Riley R."/>
            <person name="Ohm R."/>
            <person name="Sun H."/>
            <person name="Tunlid A."/>
            <person name="Henrissat B."/>
            <person name="Grigoriev I.V."/>
            <person name="Hibbett D.S."/>
            <person name="Martin F."/>
        </authorList>
    </citation>
    <scope>NUCLEOTIDE SEQUENCE [LARGE SCALE GENOMIC DNA]</scope>
    <source>
        <strain evidence="2">MUT 4182</strain>
    </source>
</reference>
<protein>
    <submittedName>
        <fullName evidence="1">Uncharacterized protein</fullName>
    </submittedName>
</protein>
<evidence type="ECO:0000313" key="1">
    <source>
        <dbReference type="EMBL" id="KIO17150.1"/>
    </source>
</evidence>
<dbReference type="HOGENOM" id="CLU_2639934_0_0_1"/>
<dbReference type="AlphaFoldDB" id="A0A0C3PR94"/>
<organism evidence="1 2">
    <name type="scientific">Tulasnella calospora MUT 4182</name>
    <dbReference type="NCBI Taxonomy" id="1051891"/>
    <lineage>
        <taxon>Eukaryota</taxon>
        <taxon>Fungi</taxon>
        <taxon>Dikarya</taxon>
        <taxon>Basidiomycota</taxon>
        <taxon>Agaricomycotina</taxon>
        <taxon>Agaricomycetes</taxon>
        <taxon>Cantharellales</taxon>
        <taxon>Tulasnellaceae</taxon>
        <taxon>Tulasnella</taxon>
    </lineage>
</organism>